<evidence type="ECO:0000256" key="6">
    <source>
        <dbReference type="SAM" id="Phobius"/>
    </source>
</evidence>
<evidence type="ECO:0000313" key="8">
    <source>
        <dbReference type="EMBL" id="KNC80182.1"/>
    </source>
</evidence>
<feature type="compositionally biased region" description="Basic and acidic residues" evidence="5">
    <location>
        <begin position="101"/>
        <end position="112"/>
    </location>
</feature>
<feature type="compositionally biased region" description="Polar residues" evidence="5">
    <location>
        <begin position="212"/>
        <end position="226"/>
    </location>
</feature>
<dbReference type="STRING" id="667725.A0A0L0FTQ3"/>
<sequence>MGRFHLSTYIQVNALIAGVGVATYLLAHDTIQRVKHNTDSADLVVHNHTLIGAFSHVRIWDMFVLHAGVVIRNAVILAALTFLTRHKPVIVPPQRKGSAKNTDDVHSEKNKLESIPTENMHASGIARELLAADEGWEARKACVVCDSEVRAQVCDTMKLAMNGASSANNRIQHTLGSKSRSIHNEEHTSNATDISYSSARVCGKERKCELSSSTQQSDSGLTQEQYSLKDESGVEGSKGMPLKTIDTKIGLGVKETEPSSYFSGENREMILRMVFIAGVSEIFSLMYQLPRTTDVALPTVDVLKEGWQGMATNCMAMANSTLAYNISTVQDLNHTTVNFVADVGRMYTEPHTGIDSVYLLLSYGCLFIGGWVAFTFKMLWFELIFDLCHYWAHRVFHSHKWLYRNFHKLHHRHLHPSPLTTYMQGCGDVLLSNTLPFCVALSVSPVFSELELYVLLSYKTFVEVAGHTGKVSRASSFPAMPPLVNVLGIDLHTEDHDLHHTHFNYNYSKRFVLWDKLFGTYYYIDSSEKG</sequence>
<evidence type="ECO:0000259" key="7">
    <source>
        <dbReference type="Pfam" id="PF04116"/>
    </source>
</evidence>
<feature type="transmembrane region" description="Helical" evidence="6">
    <location>
        <begin position="6"/>
        <end position="27"/>
    </location>
</feature>
<evidence type="ECO:0000313" key="9">
    <source>
        <dbReference type="Proteomes" id="UP000054560"/>
    </source>
</evidence>
<dbReference type="RefSeq" id="XP_014154084.1">
    <property type="nucleotide sequence ID" value="XM_014298609.1"/>
</dbReference>
<organism evidence="8 9">
    <name type="scientific">Sphaeroforma arctica JP610</name>
    <dbReference type="NCBI Taxonomy" id="667725"/>
    <lineage>
        <taxon>Eukaryota</taxon>
        <taxon>Ichthyosporea</taxon>
        <taxon>Ichthyophonida</taxon>
        <taxon>Sphaeroforma</taxon>
    </lineage>
</organism>
<dbReference type="GeneID" id="25907948"/>
<keyword evidence="3 6" id="KW-1133">Transmembrane helix</keyword>
<proteinExistence type="predicted"/>
<comment type="subcellular location">
    <subcellularLocation>
        <location evidence="1">Membrane</location>
    </subcellularLocation>
</comment>
<protein>
    <recommendedName>
        <fullName evidence="7">Fatty acid hydroxylase domain-containing protein</fullName>
    </recommendedName>
</protein>
<dbReference type="InterPro" id="IPR050307">
    <property type="entry name" value="Sterol_Desaturase_Related"/>
</dbReference>
<keyword evidence="9" id="KW-1185">Reference proteome</keyword>
<dbReference type="InterPro" id="IPR006694">
    <property type="entry name" value="Fatty_acid_hydroxylase"/>
</dbReference>
<name>A0A0L0FTQ3_9EUKA</name>
<evidence type="ECO:0000256" key="4">
    <source>
        <dbReference type="ARBA" id="ARBA00023136"/>
    </source>
</evidence>
<dbReference type="PANTHER" id="PTHR11863">
    <property type="entry name" value="STEROL DESATURASE"/>
    <property type="match status" value="1"/>
</dbReference>
<gene>
    <name evidence="8" type="ORF">SARC_07444</name>
</gene>
<dbReference type="GO" id="GO:0016020">
    <property type="term" value="C:membrane"/>
    <property type="evidence" value="ECO:0007669"/>
    <property type="project" value="UniProtKB-SubCell"/>
</dbReference>
<feature type="transmembrane region" description="Helical" evidence="6">
    <location>
        <begin position="356"/>
        <end position="376"/>
    </location>
</feature>
<evidence type="ECO:0000256" key="2">
    <source>
        <dbReference type="ARBA" id="ARBA00022692"/>
    </source>
</evidence>
<feature type="region of interest" description="Disordered" evidence="5">
    <location>
        <begin position="212"/>
        <end position="239"/>
    </location>
</feature>
<dbReference type="OrthoDB" id="6354873at2759"/>
<feature type="domain" description="Fatty acid hydroxylase" evidence="7">
    <location>
        <begin position="381"/>
        <end position="520"/>
    </location>
</feature>
<dbReference type="GO" id="GO:0016491">
    <property type="term" value="F:oxidoreductase activity"/>
    <property type="evidence" value="ECO:0007669"/>
    <property type="project" value="InterPro"/>
</dbReference>
<dbReference type="Proteomes" id="UP000054560">
    <property type="component" value="Unassembled WGS sequence"/>
</dbReference>
<dbReference type="AlphaFoldDB" id="A0A0L0FTQ3"/>
<evidence type="ECO:0000256" key="5">
    <source>
        <dbReference type="SAM" id="MobiDB-lite"/>
    </source>
</evidence>
<dbReference type="eggNOG" id="ENOG502RV7H">
    <property type="taxonomic scope" value="Eukaryota"/>
</dbReference>
<dbReference type="EMBL" id="KQ242187">
    <property type="protein sequence ID" value="KNC80182.1"/>
    <property type="molecule type" value="Genomic_DNA"/>
</dbReference>
<keyword evidence="4 6" id="KW-0472">Membrane</keyword>
<dbReference type="GO" id="GO:0005506">
    <property type="term" value="F:iron ion binding"/>
    <property type="evidence" value="ECO:0007669"/>
    <property type="project" value="InterPro"/>
</dbReference>
<feature type="region of interest" description="Disordered" evidence="5">
    <location>
        <begin position="93"/>
        <end position="113"/>
    </location>
</feature>
<evidence type="ECO:0000256" key="1">
    <source>
        <dbReference type="ARBA" id="ARBA00004370"/>
    </source>
</evidence>
<keyword evidence="2 6" id="KW-0812">Transmembrane</keyword>
<dbReference type="GO" id="GO:0008610">
    <property type="term" value="P:lipid biosynthetic process"/>
    <property type="evidence" value="ECO:0007669"/>
    <property type="project" value="InterPro"/>
</dbReference>
<reference evidence="8 9" key="1">
    <citation type="submission" date="2011-02" db="EMBL/GenBank/DDBJ databases">
        <title>The Genome Sequence of Sphaeroforma arctica JP610.</title>
        <authorList>
            <consortium name="The Broad Institute Genome Sequencing Platform"/>
            <person name="Russ C."/>
            <person name="Cuomo C."/>
            <person name="Young S.K."/>
            <person name="Zeng Q."/>
            <person name="Gargeya S."/>
            <person name="Alvarado L."/>
            <person name="Berlin A."/>
            <person name="Chapman S.B."/>
            <person name="Chen Z."/>
            <person name="Freedman E."/>
            <person name="Gellesch M."/>
            <person name="Goldberg J."/>
            <person name="Griggs A."/>
            <person name="Gujja S."/>
            <person name="Heilman E."/>
            <person name="Heiman D."/>
            <person name="Howarth C."/>
            <person name="Mehta T."/>
            <person name="Neiman D."/>
            <person name="Pearson M."/>
            <person name="Roberts A."/>
            <person name="Saif S."/>
            <person name="Shea T."/>
            <person name="Shenoy N."/>
            <person name="Sisk P."/>
            <person name="Stolte C."/>
            <person name="Sykes S."/>
            <person name="White J."/>
            <person name="Yandava C."/>
            <person name="Burger G."/>
            <person name="Gray M.W."/>
            <person name="Holland P.W.H."/>
            <person name="King N."/>
            <person name="Lang F.B.F."/>
            <person name="Roger A.J."/>
            <person name="Ruiz-Trillo I."/>
            <person name="Haas B."/>
            <person name="Nusbaum C."/>
            <person name="Birren B."/>
        </authorList>
    </citation>
    <scope>NUCLEOTIDE SEQUENCE [LARGE SCALE GENOMIC DNA]</scope>
    <source>
        <strain evidence="8 9">JP610</strain>
    </source>
</reference>
<dbReference type="Pfam" id="PF04116">
    <property type="entry name" value="FA_hydroxylase"/>
    <property type="match status" value="1"/>
</dbReference>
<evidence type="ECO:0000256" key="3">
    <source>
        <dbReference type="ARBA" id="ARBA00022989"/>
    </source>
</evidence>
<accession>A0A0L0FTQ3</accession>